<feature type="transmembrane region" description="Helical" evidence="7">
    <location>
        <begin position="162"/>
        <end position="179"/>
    </location>
</feature>
<protein>
    <submittedName>
        <fullName evidence="9">Cytochrome c oxidase accessory protein CcoG</fullName>
    </submittedName>
</protein>
<keyword evidence="6" id="KW-0411">Iron-sulfur</keyword>
<dbReference type="InterPro" id="IPR017900">
    <property type="entry name" value="4Fe4S_Fe_S_CS"/>
</dbReference>
<accession>D9SJ34</accession>
<name>D9SJ34_GALCS</name>
<keyword evidence="3" id="KW-0479">Metal-binding</keyword>
<reference evidence="9 10" key="1">
    <citation type="submission" date="2010-08" db="EMBL/GenBank/DDBJ databases">
        <title>Complete sequence of Gallionella capsiferriformans ES-2.</title>
        <authorList>
            <consortium name="US DOE Joint Genome Institute"/>
            <person name="Lucas S."/>
            <person name="Copeland A."/>
            <person name="Lapidus A."/>
            <person name="Cheng J.-F."/>
            <person name="Bruce D."/>
            <person name="Goodwin L."/>
            <person name="Pitluck S."/>
            <person name="Chertkov O."/>
            <person name="Davenport K.W."/>
            <person name="Detter J.C."/>
            <person name="Han C."/>
            <person name="Tapia R."/>
            <person name="Land M."/>
            <person name="Hauser L."/>
            <person name="Chang Y.-J."/>
            <person name="Jeffries C."/>
            <person name="Kyrpides N."/>
            <person name="Ivanova N."/>
            <person name="Mikhailova N."/>
            <person name="Shelobolina E.S."/>
            <person name="Picardal F."/>
            <person name="Roden E."/>
            <person name="Emerson D."/>
            <person name="Woyke T."/>
        </authorList>
    </citation>
    <scope>NUCLEOTIDE SEQUENCE [LARGE SCALE GENOMIC DNA]</scope>
    <source>
        <strain evidence="9 10">ES-2</strain>
    </source>
</reference>
<dbReference type="SUPFAM" id="SSF54862">
    <property type="entry name" value="4Fe-4S ferredoxins"/>
    <property type="match status" value="1"/>
</dbReference>
<dbReference type="AlphaFoldDB" id="D9SJ34"/>
<dbReference type="InterPro" id="IPR017896">
    <property type="entry name" value="4Fe4S_Fe-S-bd"/>
</dbReference>
<dbReference type="OrthoDB" id="9811700at2"/>
<dbReference type="InterPro" id="IPR032879">
    <property type="entry name" value="FixG_C"/>
</dbReference>
<keyword evidence="2" id="KW-0004">4Fe-4S</keyword>
<dbReference type="InterPro" id="IPR013783">
    <property type="entry name" value="Ig-like_fold"/>
</dbReference>
<keyword evidence="4" id="KW-0249">Electron transport</keyword>
<evidence type="ECO:0000256" key="3">
    <source>
        <dbReference type="ARBA" id="ARBA00022723"/>
    </source>
</evidence>
<feature type="domain" description="4Fe-4S ferredoxin-type" evidence="8">
    <location>
        <begin position="259"/>
        <end position="288"/>
    </location>
</feature>
<dbReference type="Pfam" id="PF11614">
    <property type="entry name" value="FixG_C"/>
    <property type="match status" value="1"/>
</dbReference>
<dbReference type="Gene3D" id="3.30.70.20">
    <property type="match status" value="1"/>
</dbReference>
<keyword evidence="10" id="KW-1185">Reference proteome</keyword>
<dbReference type="GO" id="GO:0051539">
    <property type="term" value="F:4 iron, 4 sulfur cluster binding"/>
    <property type="evidence" value="ECO:0007669"/>
    <property type="project" value="UniProtKB-KW"/>
</dbReference>
<gene>
    <name evidence="9" type="ordered locus">Galf_0265</name>
</gene>
<evidence type="ECO:0000256" key="1">
    <source>
        <dbReference type="ARBA" id="ARBA00022448"/>
    </source>
</evidence>
<evidence type="ECO:0000256" key="7">
    <source>
        <dbReference type="SAM" id="Phobius"/>
    </source>
</evidence>
<dbReference type="KEGG" id="gca:Galf_0265"/>
<keyword evidence="7" id="KW-0812">Transmembrane</keyword>
<dbReference type="GO" id="GO:0005886">
    <property type="term" value="C:plasma membrane"/>
    <property type="evidence" value="ECO:0007669"/>
    <property type="project" value="TreeGrafter"/>
</dbReference>
<dbReference type="NCBIfam" id="TIGR02745">
    <property type="entry name" value="ccoG_rdxA_fixG"/>
    <property type="match status" value="1"/>
</dbReference>
<evidence type="ECO:0000256" key="6">
    <source>
        <dbReference type="ARBA" id="ARBA00023014"/>
    </source>
</evidence>
<evidence type="ECO:0000313" key="10">
    <source>
        <dbReference type="Proteomes" id="UP000001235"/>
    </source>
</evidence>
<keyword evidence="1" id="KW-0813">Transport</keyword>
<dbReference type="Pfam" id="PF12801">
    <property type="entry name" value="Fer4_5"/>
    <property type="match status" value="1"/>
</dbReference>
<dbReference type="EMBL" id="CP002159">
    <property type="protein sequence ID" value="ADL54310.1"/>
    <property type="molecule type" value="Genomic_DNA"/>
</dbReference>
<dbReference type="InterPro" id="IPR051684">
    <property type="entry name" value="Electron_Trans/Redox"/>
</dbReference>
<sequence>MSEPVKEVGSVTGIYSEHVEWATNLGDKTIHAKRMPGRFRTLKYITESFWLIFFFGAYLRWNGKQALLLDVNNRQFHIFNLTILPQDIWMVSLLLLLLAMTLFAVTSVASRVFCGFFCFQTAWVDLFTWVEEKIEGNPNKRHKLDAAPWNADKILRKVSKHLIWLAIAVFTGISFTIWFEDAFVYWHDLMHFKLSMMEMTTLTAFTLGTYFLAGFMREQACLWLCPYARIQAVMADSQTILPAYDVARGEPRGKLRSGGKVVEQQGDCIDCFQCVQVCPTGVDIRDGQQLGCITCGLCLDACDSVMDKIGKPRGLIRYASLDELEGRPVKKLYQHPRTWVYIVIILLALGGIIYGLTHLGAMKLSVEPERQPLFVRMSDGSIQNKYTFKVLNKTDKDLYVKVSAEGGVKGQVIVDADKPQLVHHGKAAGFTVFVKAPAENVAGEVTKMQFRVENVENPTIAAEYNSVFRGPKR</sequence>
<dbReference type="PANTHER" id="PTHR30176:SF3">
    <property type="entry name" value="FERREDOXIN-TYPE PROTEIN NAPH"/>
    <property type="match status" value="1"/>
</dbReference>
<feature type="transmembrane region" description="Helical" evidence="7">
    <location>
        <begin position="199"/>
        <end position="216"/>
    </location>
</feature>
<feature type="transmembrane region" description="Helical" evidence="7">
    <location>
        <begin position="88"/>
        <end position="109"/>
    </location>
</feature>
<keyword evidence="7" id="KW-0472">Membrane</keyword>
<dbReference type="eggNOG" id="COG0348">
    <property type="taxonomic scope" value="Bacteria"/>
</dbReference>
<evidence type="ECO:0000256" key="5">
    <source>
        <dbReference type="ARBA" id="ARBA00023004"/>
    </source>
</evidence>
<dbReference type="RefSeq" id="WP_013292253.1">
    <property type="nucleotide sequence ID" value="NC_014394.1"/>
</dbReference>
<evidence type="ECO:0000313" key="9">
    <source>
        <dbReference type="EMBL" id="ADL54310.1"/>
    </source>
</evidence>
<keyword evidence="5" id="KW-0408">Iron</keyword>
<dbReference type="InterPro" id="IPR014116">
    <property type="entry name" value="Cyt_c_oxidase_cbb3_FixG"/>
</dbReference>
<evidence type="ECO:0000256" key="2">
    <source>
        <dbReference type="ARBA" id="ARBA00022485"/>
    </source>
</evidence>
<dbReference type="PROSITE" id="PS51379">
    <property type="entry name" value="4FE4S_FER_2"/>
    <property type="match status" value="1"/>
</dbReference>
<dbReference type="HOGENOM" id="CLU_032118_0_0_4"/>
<dbReference type="Proteomes" id="UP000001235">
    <property type="component" value="Chromosome"/>
</dbReference>
<dbReference type="Gene3D" id="2.60.40.10">
    <property type="entry name" value="Immunoglobulins"/>
    <property type="match status" value="1"/>
</dbReference>
<dbReference type="Pfam" id="PF13746">
    <property type="entry name" value="Fer4_18"/>
    <property type="match status" value="1"/>
</dbReference>
<proteinExistence type="predicted"/>
<feature type="transmembrane region" description="Helical" evidence="7">
    <location>
        <begin position="339"/>
        <end position="361"/>
    </location>
</feature>
<evidence type="ECO:0000259" key="8">
    <source>
        <dbReference type="PROSITE" id="PS51379"/>
    </source>
</evidence>
<feature type="transmembrane region" description="Helical" evidence="7">
    <location>
        <begin position="42"/>
        <end position="61"/>
    </location>
</feature>
<dbReference type="GO" id="GO:0046872">
    <property type="term" value="F:metal ion binding"/>
    <property type="evidence" value="ECO:0007669"/>
    <property type="project" value="UniProtKB-KW"/>
</dbReference>
<dbReference type="PROSITE" id="PS00198">
    <property type="entry name" value="4FE4S_FER_1"/>
    <property type="match status" value="1"/>
</dbReference>
<dbReference type="PANTHER" id="PTHR30176">
    <property type="entry name" value="FERREDOXIN-TYPE PROTEIN NAPH"/>
    <property type="match status" value="1"/>
</dbReference>
<evidence type="ECO:0000256" key="4">
    <source>
        <dbReference type="ARBA" id="ARBA00022982"/>
    </source>
</evidence>
<keyword evidence="7" id="KW-1133">Transmembrane helix</keyword>
<organism evidence="9 10">
    <name type="scientific">Gallionella capsiferriformans (strain ES-2)</name>
    <name type="common">Gallionella ferruginea capsiferriformans (strain ES-2)</name>
    <dbReference type="NCBI Taxonomy" id="395494"/>
    <lineage>
        <taxon>Bacteria</taxon>
        <taxon>Pseudomonadati</taxon>
        <taxon>Pseudomonadota</taxon>
        <taxon>Betaproteobacteria</taxon>
        <taxon>Nitrosomonadales</taxon>
        <taxon>Gallionellaceae</taxon>
        <taxon>Gallionella</taxon>
    </lineage>
</organism>
<dbReference type="STRING" id="395494.Galf_0265"/>